<keyword evidence="1" id="KW-0812">Transmembrane</keyword>
<reference evidence="3" key="1">
    <citation type="submission" date="2024-06" db="EMBL/GenBank/DDBJ databases">
        <authorList>
            <person name="Fan A."/>
            <person name="Zhang F.Y."/>
            <person name="Zhang L."/>
        </authorList>
    </citation>
    <scope>NUCLEOTIDE SEQUENCE</scope>
    <source>
        <strain evidence="3">Y61</strain>
    </source>
</reference>
<dbReference type="AlphaFoldDB" id="A0AAU8IHR9"/>
<dbReference type="InterPro" id="IPR014529">
    <property type="entry name" value="UCP026631"/>
</dbReference>
<organism evidence="3">
    <name type="scientific">Sporolactobacillus sp. Y61</name>
    <dbReference type="NCBI Taxonomy" id="3160863"/>
    <lineage>
        <taxon>Bacteria</taxon>
        <taxon>Bacillati</taxon>
        <taxon>Bacillota</taxon>
        <taxon>Bacilli</taxon>
        <taxon>Bacillales</taxon>
        <taxon>Sporolactobacillaceae</taxon>
        <taxon>Sporolactobacillus</taxon>
    </lineage>
</organism>
<feature type="domain" description="YdbS-like PH" evidence="2">
    <location>
        <begin position="393"/>
        <end position="469"/>
    </location>
</feature>
<keyword evidence="1" id="KW-1133">Transmembrane helix</keyword>
<dbReference type="PIRSF" id="PIRSF026631">
    <property type="entry name" value="UCP026631"/>
    <property type="match status" value="1"/>
</dbReference>
<dbReference type="PANTHER" id="PTHR34473">
    <property type="entry name" value="UPF0699 TRANSMEMBRANE PROTEIN YDBS"/>
    <property type="match status" value="1"/>
</dbReference>
<feature type="transmembrane region" description="Helical" evidence="1">
    <location>
        <begin position="350"/>
        <end position="371"/>
    </location>
</feature>
<protein>
    <submittedName>
        <fullName evidence="3">PH domain-containing protein</fullName>
    </submittedName>
</protein>
<accession>A0AAU8IHR9</accession>
<dbReference type="EMBL" id="CP159510">
    <property type="protein sequence ID" value="XCJ17761.1"/>
    <property type="molecule type" value="Genomic_DNA"/>
</dbReference>
<name>A0AAU8IHR9_9BACL</name>
<dbReference type="InterPro" id="IPR005182">
    <property type="entry name" value="YdbS-like_PH"/>
</dbReference>
<dbReference type="PANTHER" id="PTHR34473:SF2">
    <property type="entry name" value="UPF0699 TRANSMEMBRANE PROTEIN YDBT"/>
    <property type="match status" value="1"/>
</dbReference>
<feature type="domain" description="YdbS-like PH" evidence="2">
    <location>
        <begin position="61"/>
        <end position="141"/>
    </location>
</feature>
<feature type="transmembrane region" description="Helical" evidence="1">
    <location>
        <begin position="176"/>
        <end position="197"/>
    </location>
</feature>
<evidence type="ECO:0000313" key="3">
    <source>
        <dbReference type="EMBL" id="XCJ17761.1"/>
    </source>
</evidence>
<feature type="transmembrane region" description="Helical" evidence="1">
    <location>
        <begin position="42"/>
        <end position="59"/>
    </location>
</feature>
<evidence type="ECO:0000256" key="1">
    <source>
        <dbReference type="SAM" id="Phobius"/>
    </source>
</evidence>
<keyword evidence="1" id="KW-0472">Membrane</keyword>
<sequence length="479" mass="54563">MKSEKKHLHIVSVLTEFIATLRNVILPAGLGFIAGLRHFSDYLGYILLIPLVLAVFDFLKWLRLTYEITDEHFHLQSGVLVRNDRYIRINRIQSVQIRTNILLRLFGLVQLKLDTADPASRGDITLSVLTKKEAGRIQRAIGHGKEQLPAEDSLEAVPAEQPAAPIKRFVLSGKDLWMAALTSSNIGIIGVLLALFSQVDDVIPDSFWGSSVDYFSHLPITLLVFLVAALVLLLWLISLFVTMLRWGGFRLTVTGGQWFIHKGILQTKDETYKTNRVQAIRIRQQLLQQLFGYCTVYAELSGSVDGENRDEGSVLVYPFVCIKQLPDFLEEIIPRFAGQMDVRRIPLRGILYGTARPLLFLTVAAGILTWFFSWGKWLWLILPPIAGWIYSCYYSRGCRLRNNRFVLTGRFLSKSTVITLTRHLQTFSRKRSPLQRQIGLGNFRVMIRSSAPRAYRVNQMASEDTESLMNRLRNHSVND</sequence>
<evidence type="ECO:0000259" key="2">
    <source>
        <dbReference type="Pfam" id="PF03703"/>
    </source>
</evidence>
<dbReference type="Pfam" id="PF03703">
    <property type="entry name" value="bPH_2"/>
    <property type="match status" value="3"/>
</dbReference>
<feature type="transmembrane region" description="Helical" evidence="1">
    <location>
        <begin position="377"/>
        <end position="394"/>
    </location>
</feature>
<feature type="transmembrane region" description="Helical" evidence="1">
    <location>
        <begin position="12"/>
        <end position="36"/>
    </location>
</feature>
<proteinExistence type="predicted"/>
<feature type="transmembrane region" description="Helical" evidence="1">
    <location>
        <begin position="217"/>
        <end position="241"/>
    </location>
</feature>
<dbReference type="RefSeq" id="WP_353948876.1">
    <property type="nucleotide sequence ID" value="NZ_CP159510.1"/>
</dbReference>
<feature type="domain" description="YdbS-like PH" evidence="2">
    <location>
        <begin position="248"/>
        <end position="328"/>
    </location>
</feature>
<gene>
    <name evidence="3" type="ORF">ABNN70_04575</name>
</gene>